<dbReference type="NCBIfam" id="NF038403">
    <property type="entry name" value="perm_prefix_1"/>
    <property type="match status" value="1"/>
</dbReference>
<feature type="transmembrane region" description="Helical" evidence="1">
    <location>
        <begin position="243"/>
        <end position="263"/>
    </location>
</feature>
<name>A0A3N2BC42_9MICO</name>
<reference evidence="2 3" key="1">
    <citation type="submission" date="2018-11" db="EMBL/GenBank/DDBJ databases">
        <title>Sequencing the genomes of 1000 actinobacteria strains.</title>
        <authorList>
            <person name="Klenk H.-P."/>
        </authorList>
    </citation>
    <scope>NUCLEOTIDE SEQUENCE [LARGE SCALE GENOMIC DNA]</scope>
    <source>
        <strain evidence="2 3">DSM 11294</strain>
    </source>
</reference>
<feature type="transmembrane region" description="Helical" evidence="1">
    <location>
        <begin position="121"/>
        <end position="143"/>
    </location>
</feature>
<feature type="transmembrane region" description="Helical" evidence="1">
    <location>
        <begin position="283"/>
        <end position="304"/>
    </location>
</feature>
<dbReference type="InterPro" id="IPR047928">
    <property type="entry name" value="Perm_prefix_1"/>
</dbReference>
<evidence type="ECO:0000256" key="1">
    <source>
        <dbReference type="SAM" id="Phobius"/>
    </source>
</evidence>
<protein>
    <submittedName>
        <fullName evidence="2">Uncharacterized protein</fullName>
    </submittedName>
</protein>
<feature type="transmembrane region" description="Helical" evidence="1">
    <location>
        <begin position="87"/>
        <end position="109"/>
    </location>
</feature>
<evidence type="ECO:0000313" key="2">
    <source>
        <dbReference type="EMBL" id="ROR72819.1"/>
    </source>
</evidence>
<feature type="transmembrane region" description="Helical" evidence="1">
    <location>
        <begin position="210"/>
        <end position="231"/>
    </location>
</feature>
<gene>
    <name evidence="2" type="ORF">EDD31_1179</name>
</gene>
<proteinExistence type="predicted"/>
<keyword evidence="1" id="KW-1133">Transmembrane helix</keyword>
<dbReference type="AlphaFoldDB" id="A0A3N2BC42"/>
<sequence length="324" mass="34642">MTTTLTSRYIDATVRSLPEEAQADVRPELEASIAEAIEARVDQGEPREQAERDVLTELGDPAVLAAGYADRPLHLIGPRYYLAWARLLRLLLIIVPLCVAGGSVLGHLLAGAGPGTIAGQAALAVMMAVLHVAFWVTLVFVVLERTGADLGLRWSVDELPEDRQSGTGRGALIVSLVFLAFLAVALGWDGVRGFVPSDGEALSILHPELWPWWIAGLYGLMVFEAAVAVGVHLRGRWTATLAILNALLAGLFAAWVLSLLVAGELVNPQLVTLLAENDVDGETLRVLAVLLGCGTAALAIWDAIDGALKWRRDRRAAHLAVPAR</sequence>
<comment type="caution">
    <text evidence="2">The sequence shown here is derived from an EMBL/GenBank/DDBJ whole genome shotgun (WGS) entry which is preliminary data.</text>
</comment>
<keyword evidence="1" id="KW-0812">Transmembrane</keyword>
<dbReference type="EMBL" id="RKHK01000001">
    <property type="protein sequence ID" value="ROR72819.1"/>
    <property type="molecule type" value="Genomic_DNA"/>
</dbReference>
<dbReference type="Proteomes" id="UP000280668">
    <property type="component" value="Unassembled WGS sequence"/>
</dbReference>
<dbReference type="OrthoDB" id="3171769at2"/>
<organism evidence="2 3">
    <name type="scientific">Bogoriella caseilytica</name>
    <dbReference type="NCBI Taxonomy" id="56055"/>
    <lineage>
        <taxon>Bacteria</taxon>
        <taxon>Bacillati</taxon>
        <taxon>Actinomycetota</taxon>
        <taxon>Actinomycetes</taxon>
        <taxon>Micrococcales</taxon>
        <taxon>Bogoriellaceae</taxon>
        <taxon>Bogoriella</taxon>
    </lineage>
</organism>
<keyword evidence="3" id="KW-1185">Reference proteome</keyword>
<accession>A0A3N2BC42</accession>
<keyword evidence="1" id="KW-0472">Membrane</keyword>
<feature type="transmembrane region" description="Helical" evidence="1">
    <location>
        <begin position="171"/>
        <end position="190"/>
    </location>
</feature>
<dbReference type="RefSeq" id="WP_123303333.1">
    <property type="nucleotide sequence ID" value="NZ_RKHK01000001.1"/>
</dbReference>
<evidence type="ECO:0000313" key="3">
    <source>
        <dbReference type="Proteomes" id="UP000280668"/>
    </source>
</evidence>